<dbReference type="EMBL" id="MFLK01000051">
    <property type="protein sequence ID" value="OGG65352.1"/>
    <property type="molecule type" value="Genomic_DNA"/>
</dbReference>
<evidence type="ECO:0000256" key="7">
    <source>
        <dbReference type="ARBA" id="ARBA00047848"/>
    </source>
</evidence>
<proteinExistence type="predicted"/>
<keyword evidence="3" id="KW-0028">Amino-acid biosynthesis</keyword>
<accession>A0A1F6DWF0</accession>
<keyword evidence="5" id="KW-0584">Phenylalanine biosynthesis</keyword>
<dbReference type="InterPro" id="IPR001086">
    <property type="entry name" value="Preph_deHydtase"/>
</dbReference>
<dbReference type="EC" id="4.2.1.51" evidence="2"/>
<dbReference type="SUPFAM" id="SSF53850">
    <property type="entry name" value="Periplasmic binding protein-like II"/>
    <property type="match status" value="1"/>
</dbReference>
<evidence type="ECO:0000313" key="10">
    <source>
        <dbReference type="Proteomes" id="UP000177652"/>
    </source>
</evidence>
<feature type="domain" description="Prephenate dehydratase" evidence="8">
    <location>
        <begin position="1"/>
        <end position="183"/>
    </location>
</feature>
<organism evidence="9 10">
    <name type="scientific">Candidatus Kaiserbacteria bacterium RIFCSPHIGHO2_02_FULL_55_20</name>
    <dbReference type="NCBI Taxonomy" id="1798497"/>
    <lineage>
        <taxon>Bacteria</taxon>
        <taxon>Candidatus Kaiseribacteriota</taxon>
    </lineage>
</organism>
<evidence type="ECO:0000256" key="3">
    <source>
        <dbReference type="ARBA" id="ARBA00022605"/>
    </source>
</evidence>
<gene>
    <name evidence="9" type="ORF">A3D71_00095</name>
</gene>
<comment type="pathway">
    <text evidence="1">Amino-acid biosynthesis; L-phenylalanine biosynthesis; phenylpyruvate from prephenate: step 1/1.</text>
</comment>
<dbReference type="PANTHER" id="PTHR21022:SF19">
    <property type="entry name" value="PREPHENATE DEHYDRATASE-RELATED"/>
    <property type="match status" value="1"/>
</dbReference>
<dbReference type="PANTHER" id="PTHR21022">
    <property type="entry name" value="PREPHENATE DEHYDRATASE P PROTEIN"/>
    <property type="match status" value="1"/>
</dbReference>
<evidence type="ECO:0000256" key="5">
    <source>
        <dbReference type="ARBA" id="ARBA00023222"/>
    </source>
</evidence>
<protein>
    <recommendedName>
        <fullName evidence="2">prephenate dehydratase</fullName>
        <ecNumber evidence="2">4.2.1.51</ecNumber>
    </recommendedName>
</protein>
<dbReference type="GO" id="GO:0009094">
    <property type="term" value="P:L-phenylalanine biosynthetic process"/>
    <property type="evidence" value="ECO:0007669"/>
    <property type="project" value="UniProtKB-UniPathway"/>
</dbReference>
<evidence type="ECO:0000256" key="6">
    <source>
        <dbReference type="ARBA" id="ARBA00023239"/>
    </source>
</evidence>
<evidence type="ECO:0000256" key="4">
    <source>
        <dbReference type="ARBA" id="ARBA00023141"/>
    </source>
</evidence>
<dbReference type="AlphaFoldDB" id="A0A1F6DWF0"/>
<dbReference type="Gene3D" id="3.40.190.10">
    <property type="entry name" value="Periplasmic binding protein-like II"/>
    <property type="match status" value="2"/>
</dbReference>
<evidence type="ECO:0000256" key="2">
    <source>
        <dbReference type="ARBA" id="ARBA00013147"/>
    </source>
</evidence>
<keyword evidence="6" id="KW-0456">Lyase</keyword>
<dbReference type="GO" id="GO:0005737">
    <property type="term" value="C:cytoplasm"/>
    <property type="evidence" value="ECO:0007669"/>
    <property type="project" value="TreeGrafter"/>
</dbReference>
<evidence type="ECO:0000313" key="9">
    <source>
        <dbReference type="EMBL" id="OGG65352.1"/>
    </source>
</evidence>
<name>A0A1F6DWF0_9BACT</name>
<comment type="catalytic activity">
    <reaction evidence="7">
        <text>prephenate + H(+) = 3-phenylpyruvate + CO2 + H2O</text>
        <dbReference type="Rhea" id="RHEA:21648"/>
        <dbReference type="ChEBI" id="CHEBI:15377"/>
        <dbReference type="ChEBI" id="CHEBI:15378"/>
        <dbReference type="ChEBI" id="CHEBI:16526"/>
        <dbReference type="ChEBI" id="CHEBI:18005"/>
        <dbReference type="ChEBI" id="CHEBI:29934"/>
        <dbReference type="EC" id="4.2.1.51"/>
    </reaction>
</comment>
<dbReference type="Proteomes" id="UP000177652">
    <property type="component" value="Unassembled WGS sequence"/>
</dbReference>
<comment type="caution">
    <text evidence="9">The sequence shown here is derived from an EMBL/GenBank/DDBJ whole genome shotgun (WGS) entry which is preliminary data.</text>
</comment>
<dbReference type="Pfam" id="PF00800">
    <property type="entry name" value="PDT"/>
    <property type="match status" value="1"/>
</dbReference>
<keyword evidence="4" id="KW-0057">Aromatic amino acid biosynthesis</keyword>
<evidence type="ECO:0000259" key="8">
    <source>
        <dbReference type="PROSITE" id="PS51171"/>
    </source>
</evidence>
<dbReference type="UniPathway" id="UPA00121">
    <property type="reaction ID" value="UER00345"/>
</dbReference>
<dbReference type="STRING" id="1798497.A3D71_00095"/>
<sequence>MGISGGEGSYTHIAGRRYARERGIKLPHFEYLTFVEEVLHKLQEGHIDVGIFGIVNSTGGVVEEYMPFLGHFRWNFVEVITFEVNHMLLALPDTGRDEVRSIVSQEQALRQCPEYLATNWPGIEPTPYIDTAMAAKDLAEGTLPLDTAVIASEACVELYGLQILDARIQDKKPNITSFIVAEPFE</sequence>
<dbReference type="PROSITE" id="PS51171">
    <property type="entry name" value="PREPHENATE_DEHYDR_3"/>
    <property type="match status" value="1"/>
</dbReference>
<evidence type="ECO:0000256" key="1">
    <source>
        <dbReference type="ARBA" id="ARBA00004741"/>
    </source>
</evidence>
<dbReference type="GO" id="GO:0004664">
    <property type="term" value="F:prephenate dehydratase activity"/>
    <property type="evidence" value="ECO:0007669"/>
    <property type="project" value="UniProtKB-EC"/>
</dbReference>
<reference evidence="9 10" key="1">
    <citation type="journal article" date="2016" name="Nat. Commun.">
        <title>Thousands of microbial genomes shed light on interconnected biogeochemical processes in an aquifer system.</title>
        <authorList>
            <person name="Anantharaman K."/>
            <person name="Brown C.T."/>
            <person name="Hug L.A."/>
            <person name="Sharon I."/>
            <person name="Castelle C.J."/>
            <person name="Probst A.J."/>
            <person name="Thomas B.C."/>
            <person name="Singh A."/>
            <person name="Wilkins M.J."/>
            <person name="Karaoz U."/>
            <person name="Brodie E.L."/>
            <person name="Williams K.H."/>
            <person name="Hubbard S.S."/>
            <person name="Banfield J.F."/>
        </authorList>
    </citation>
    <scope>NUCLEOTIDE SEQUENCE [LARGE SCALE GENOMIC DNA]</scope>
</reference>